<dbReference type="Pfam" id="PF14986">
    <property type="entry name" value="DUF4514"/>
    <property type="match status" value="1"/>
</dbReference>
<evidence type="ECO:0000313" key="2">
    <source>
        <dbReference type="RefSeq" id="XP_021107618.1"/>
    </source>
</evidence>
<reference evidence="2" key="1">
    <citation type="submission" date="2025-08" db="UniProtKB">
        <authorList>
            <consortium name="RefSeq"/>
        </authorList>
    </citation>
    <scope>IDENTIFICATION</scope>
</reference>
<gene>
    <name evidence="2" type="primary">CUNH10orf128</name>
</gene>
<evidence type="ECO:0000313" key="1">
    <source>
        <dbReference type="Proteomes" id="UP000694906"/>
    </source>
</evidence>
<organism evidence="1 2">
    <name type="scientific">Heterocephalus glaber</name>
    <name type="common">Naked mole rat</name>
    <dbReference type="NCBI Taxonomy" id="10181"/>
    <lineage>
        <taxon>Eukaryota</taxon>
        <taxon>Metazoa</taxon>
        <taxon>Chordata</taxon>
        <taxon>Craniata</taxon>
        <taxon>Vertebrata</taxon>
        <taxon>Euteleostomi</taxon>
        <taxon>Mammalia</taxon>
        <taxon>Eutheria</taxon>
        <taxon>Euarchontoglires</taxon>
        <taxon>Glires</taxon>
        <taxon>Rodentia</taxon>
        <taxon>Hystricomorpha</taxon>
        <taxon>Bathyergidae</taxon>
        <taxon>Heterocephalus</taxon>
    </lineage>
</organism>
<dbReference type="PANTHER" id="PTHR37857">
    <property type="entry name" value="TRANSMEMBRANE PROTEIN 273"/>
    <property type="match status" value="1"/>
</dbReference>
<keyword evidence="1" id="KW-1185">Reference proteome</keyword>
<dbReference type="InterPro" id="IPR029395">
    <property type="entry name" value="DUF4514"/>
</dbReference>
<dbReference type="AlphaFoldDB" id="A0AAX6SGH2"/>
<name>A0AAX6SGH2_HETGA</name>
<accession>A0AAX6SGH2</accession>
<protein>
    <submittedName>
        <fullName evidence="2">Uncharacterized protein</fullName>
    </submittedName>
</protein>
<sequence>MGVWSVRCVILVSQALRNSPLDLLSPLTLESPGRVANPAVTPQPGENCLEPGPDVRVQVLATDKPAGDEIDFKYALIGTVLGLDISEGFLALKICLIWKHLSDQDSVDQRNTARSVPGEGPGILPHSVLLRWSVPVRFLTL</sequence>
<dbReference type="Proteomes" id="UP000694906">
    <property type="component" value="Unplaced"/>
</dbReference>
<dbReference type="RefSeq" id="XP_021107618.1">
    <property type="nucleotide sequence ID" value="XM_021251959.1"/>
</dbReference>
<dbReference type="CTD" id="170371"/>
<dbReference type="GeneID" id="101716755"/>
<dbReference type="PANTHER" id="PTHR37857:SF1">
    <property type="entry name" value="TRANSMEMBRANE PROTEIN 273"/>
    <property type="match status" value="1"/>
</dbReference>
<proteinExistence type="predicted"/>